<keyword evidence="2 6" id="KW-0812">Transmembrane</keyword>
<feature type="transmembrane region" description="Helical" evidence="6">
    <location>
        <begin position="70"/>
        <end position="91"/>
    </location>
</feature>
<dbReference type="InterPro" id="IPR011701">
    <property type="entry name" value="MFS"/>
</dbReference>
<evidence type="ECO:0000256" key="2">
    <source>
        <dbReference type="ARBA" id="ARBA00022692"/>
    </source>
</evidence>
<dbReference type="PANTHER" id="PTHR23502">
    <property type="entry name" value="MAJOR FACILITATOR SUPERFAMILY"/>
    <property type="match status" value="1"/>
</dbReference>
<comment type="caution">
    <text evidence="7">The sequence shown here is derived from an EMBL/GenBank/DDBJ whole genome shotgun (WGS) entry which is preliminary data.</text>
</comment>
<feature type="transmembrane region" description="Helical" evidence="6">
    <location>
        <begin position="379"/>
        <end position="400"/>
    </location>
</feature>
<evidence type="ECO:0000313" key="8">
    <source>
        <dbReference type="Proteomes" id="UP000785200"/>
    </source>
</evidence>
<dbReference type="GO" id="GO:0022857">
    <property type="term" value="F:transmembrane transporter activity"/>
    <property type="evidence" value="ECO:0007669"/>
    <property type="project" value="InterPro"/>
</dbReference>
<accession>A0A9P6SM12</accession>
<feature type="transmembrane region" description="Helical" evidence="6">
    <location>
        <begin position="166"/>
        <end position="184"/>
    </location>
</feature>
<keyword evidence="3 6" id="KW-1133">Transmembrane helix</keyword>
<evidence type="ECO:0000256" key="4">
    <source>
        <dbReference type="ARBA" id="ARBA00023136"/>
    </source>
</evidence>
<dbReference type="Pfam" id="PF07690">
    <property type="entry name" value="MFS_1"/>
    <property type="match status" value="1"/>
</dbReference>
<dbReference type="EMBL" id="VNKQ01000017">
    <property type="protein sequence ID" value="KAG0645958.1"/>
    <property type="molecule type" value="Genomic_DNA"/>
</dbReference>
<dbReference type="SUPFAM" id="SSF103473">
    <property type="entry name" value="MFS general substrate transporter"/>
    <property type="match status" value="1"/>
</dbReference>
<evidence type="ECO:0000256" key="5">
    <source>
        <dbReference type="SAM" id="MobiDB-lite"/>
    </source>
</evidence>
<sequence>MAHSMDTPPAQSVEETHAEKDNVIATGEDFETPSPARSEKLTHDGSIELNPQPSSDPNDPLNWSVLKKHLFLFIIAITAFLPDYGSSTGAITNLVQPETWHLPETVINEALVGNLFMLGAGGLFVVALSAYFGRLPVLFWFSIFAFLTAAWSAAATTFRSFEAARILHGFFSTVAQAGGLMFIKDIFFFHEHPRKINIWSCFIVLSPYLGPFVASWIIWKSTWPWAYWIVTILWAFALILIVSFMDETFYDRNIPRNQQPVRKSRLLRVIGVEQFHSRHLRNTFFQAISRPAIAISKVPVIIVTFYYVLTFGWVIGLNATTGIFLKTVYHFGTESSALYFFAPMVATILGEITGHFVFDLTAKIYMKRHNGRLEPEARLLPVWFATPLMVLGIVLLGYSLQNGWHYMVTAVVWGLFVYGIIICTTAINSYLLDAYPEASGEVAAWINFGRTLGGFIITYEEVPWITAMGARNALGIQASIVALAFGLIVILQFFGKRLRDFSGSVHFATD</sequence>
<dbReference type="GO" id="GO:0005886">
    <property type="term" value="C:plasma membrane"/>
    <property type="evidence" value="ECO:0007669"/>
    <property type="project" value="TreeGrafter"/>
</dbReference>
<evidence type="ECO:0000256" key="1">
    <source>
        <dbReference type="ARBA" id="ARBA00004141"/>
    </source>
</evidence>
<feature type="transmembrane region" description="Helical" evidence="6">
    <location>
        <begin position="474"/>
        <end position="494"/>
    </location>
</feature>
<keyword evidence="8" id="KW-1185">Reference proteome</keyword>
<keyword evidence="4 6" id="KW-0472">Membrane</keyword>
<comment type="subcellular location">
    <subcellularLocation>
        <location evidence="1">Membrane</location>
        <topology evidence="1">Multi-pass membrane protein</topology>
    </subcellularLocation>
</comment>
<gene>
    <name evidence="7" type="ORF">D0Z07_7934</name>
</gene>
<name>A0A9P6SM12_9HELO</name>
<feature type="compositionally biased region" description="Basic and acidic residues" evidence="5">
    <location>
        <begin position="37"/>
        <end position="46"/>
    </location>
</feature>
<feature type="transmembrane region" description="Helical" evidence="6">
    <location>
        <begin position="137"/>
        <end position="154"/>
    </location>
</feature>
<dbReference type="InterPro" id="IPR036259">
    <property type="entry name" value="MFS_trans_sf"/>
</dbReference>
<feature type="region of interest" description="Disordered" evidence="5">
    <location>
        <begin position="1"/>
        <end position="58"/>
    </location>
</feature>
<feature type="transmembrane region" description="Helical" evidence="6">
    <location>
        <begin position="225"/>
        <end position="245"/>
    </location>
</feature>
<protein>
    <submittedName>
        <fullName evidence="7">MFS transporter cpaT</fullName>
    </submittedName>
</protein>
<dbReference type="Gene3D" id="1.20.1250.20">
    <property type="entry name" value="MFS general substrate transporter like domains"/>
    <property type="match status" value="1"/>
</dbReference>
<dbReference type="AlphaFoldDB" id="A0A9P6SM12"/>
<dbReference type="PANTHER" id="PTHR23502:SF187">
    <property type="entry name" value="TRANSPORTER, PUTATIVE (AFU_ORTHOLOGUE AFUA_2G17840)-RELATED"/>
    <property type="match status" value="1"/>
</dbReference>
<evidence type="ECO:0000256" key="6">
    <source>
        <dbReference type="SAM" id="Phobius"/>
    </source>
</evidence>
<dbReference type="OrthoDB" id="2533084at2759"/>
<feature type="transmembrane region" description="Helical" evidence="6">
    <location>
        <begin position="337"/>
        <end position="358"/>
    </location>
</feature>
<feature type="transmembrane region" description="Helical" evidence="6">
    <location>
        <begin position="300"/>
        <end position="325"/>
    </location>
</feature>
<proteinExistence type="predicted"/>
<evidence type="ECO:0000313" key="7">
    <source>
        <dbReference type="EMBL" id="KAG0645958.1"/>
    </source>
</evidence>
<feature type="transmembrane region" description="Helical" evidence="6">
    <location>
        <begin position="406"/>
        <end position="430"/>
    </location>
</feature>
<feature type="transmembrane region" description="Helical" evidence="6">
    <location>
        <begin position="196"/>
        <end position="219"/>
    </location>
</feature>
<feature type="transmembrane region" description="Helical" evidence="6">
    <location>
        <begin position="111"/>
        <end position="132"/>
    </location>
</feature>
<dbReference type="Proteomes" id="UP000785200">
    <property type="component" value="Unassembled WGS sequence"/>
</dbReference>
<organism evidence="7 8">
    <name type="scientific">Hyphodiscus hymeniophilus</name>
    <dbReference type="NCBI Taxonomy" id="353542"/>
    <lineage>
        <taxon>Eukaryota</taxon>
        <taxon>Fungi</taxon>
        <taxon>Dikarya</taxon>
        <taxon>Ascomycota</taxon>
        <taxon>Pezizomycotina</taxon>
        <taxon>Leotiomycetes</taxon>
        <taxon>Helotiales</taxon>
        <taxon>Hyphodiscaceae</taxon>
        <taxon>Hyphodiscus</taxon>
    </lineage>
</organism>
<reference evidence="7" key="1">
    <citation type="submission" date="2019-07" db="EMBL/GenBank/DDBJ databases">
        <title>Hyphodiscus hymeniophilus genome sequencing and assembly.</title>
        <authorList>
            <person name="Kramer G."/>
            <person name="Nodwell J."/>
        </authorList>
    </citation>
    <scope>NUCLEOTIDE SEQUENCE</scope>
    <source>
        <strain evidence="7">ATCC 34498</strain>
    </source>
</reference>
<evidence type="ECO:0000256" key="3">
    <source>
        <dbReference type="ARBA" id="ARBA00022989"/>
    </source>
</evidence>